<name>A0A426ZL74_ENSVE</name>
<accession>A0A426ZL74</accession>
<gene>
    <name evidence="1" type="ORF">B296_00016957</name>
</gene>
<organism evidence="1 2">
    <name type="scientific">Ensete ventricosum</name>
    <name type="common">Abyssinian banana</name>
    <name type="synonym">Musa ensete</name>
    <dbReference type="NCBI Taxonomy" id="4639"/>
    <lineage>
        <taxon>Eukaryota</taxon>
        <taxon>Viridiplantae</taxon>
        <taxon>Streptophyta</taxon>
        <taxon>Embryophyta</taxon>
        <taxon>Tracheophyta</taxon>
        <taxon>Spermatophyta</taxon>
        <taxon>Magnoliopsida</taxon>
        <taxon>Liliopsida</taxon>
        <taxon>Zingiberales</taxon>
        <taxon>Musaceae</taxon>
        <taxon>Ensete</taxon>
    </lineage>
</organism>
<sequence>MPPPSQAIPQLLLTDKLFLKCHIQLNQLWVLMQCSLISGYFHNFTEEWTMMLKVFPDDVPRSTAHDCKNE</sequence>
<dbReference type="Proteomes" id="UP000287651">
    <property type="component" value="Unassembled WGS sequence"/>
</dbReference>
<comment type="caution">
    <text evidence="1">The sequence shown here is derived from an EMBL/GenBank/DDBJ whole genome shotgun (WGS) entry which is preliminary data.</text>
</comment>
<dbReference type="AlphaFoldDB" id="A0A426ZL74"/>
<protein>
    <submittedName>
        <fullName evidence="1">Uncharacterized protein</fullName>
    </submittedName>
</protein>
<proteinExistence type="predicted"/>
<reference evidence="1 2" key="1">
    <citation type="journal article" date="2014" name="Agronomy (Basel)">
        <title>A Draft Genome Sequence for Ensete ventricosum, the Drought-Tolerant Tree Against Hunger.</title>
        <authorList>
            <person name="Harrison J."/>
            <person name="Moore K.A."/>
            <person name="Paszkiewicz K."/>
            <person name="Jones T."/>
            <person name="Grant M."/>
            <person name="Ambacheew D."/>
            <person name="Muzemil S."/>
            <person name="Studholme D.J."/>
        </authorList>
    </citation>
    <scope>NUCLEOTIDE SEQUENCE [LARGE SCALE GENOMIC DNA]</scope>
</reference>
<evidence type="ECO:0000313" key="1">
    <source>
        <dbReference type="EMBL" id="RRT64685.1"/>
    </source>
</evidence>
<dbReference type="EMBL" id="AMZH03006099">
    <property type="protein sequence ID" value="RRT64685.1"/>
    <property type="molecule type" value="Genomic_DNA"/>
</dbReference>
<evidence type="ECO:0000313" key="2">
    <source>
        <dbReference type="Proteomes" id="UP000287651"/>
    </source>
</evidence>